<evidence type="ECO:0000259" key="2">
    <source>
        <dbReference type="Pfam" id="PF26551"/>
    </source>
</evidence>
<comment type="caution">
    <text evidence="3">The sequence shown here is derived from an EMBL/GenBank/DDBJ whole genome shotgun (WGS) entry which is preliminary data.</text>
</comment>
<dbReference type="RefSeq" id="WP_124331039.1">
    <property type="nucleotide sequence ID" value="NZ_BEXT01000001.1"/>
</dbReference>
<accession>A0A401G468</accession>
<evidence type="ECO:0000313" key="3">
    <source>
        <dbReference type="EMBL" id="GBC64032.1"/>
    </source>
</evidence>
<name>A0A401G468_9BACT</name>
<reference evidence="4" key="1">
    <citation type="submission" date="2017-11" db="EMBL/GenBank/DDBJ databases">
        <authorList>
            <person name="Watanabe M."/>
            <person name="Kojima H."/>
        </authorList>
    </citation>
    <scope>NUCLEOTIDE SEQUENCE [LARGE SCALE GENOMIC DNA]</scope>
    <source>
        <strain evidence="4">Tokyo 01</strain>
    </source>
</reference>
<dbReference type="OrthoDB" id="5523675at2"/>
<gene>
    <name evidence="3" type="ORF">DENIS_5032</name>
</gene>
<protein>
    <recommendedName>
        <fullName evidence="2">DUF8180 domain-containing protein</fullName>
    </recommendedName>
</protein>
<dbReference type="EMBL" id="BEXT01000001">
    <property type="protein sequence ID" value="GBC64032.1"/>
    <property type="molecule type" value="Genomic_DNA"/>
</dbReference>
<feature type="region of interest" description="Disordered" evidence="1">
    <location>
        <begin position="1"/>
        <end position="30"/>
    </location>
</feature>
<dbReference type="Pfam" id="PF26551">
    <property type="entry name" value="DUF8180"/>
    <property type="match status" value="1"/>
</dbReference>
<feature type="compositionally biased region" description="Basic and acidic residues" evidence="1">
    <location>
        <begin position="1"/>
        <end position="13"/>
    </location>
</feature>
<keyword evidence="4" id="KW-1185">Reference proteome</keyword>
<feature type="domain" description="DUF8180" evidence="2">
    <location>
        <begin position="37"/>
        <end position="93"/>
    </location>
</feature>
<proteinExistence type="predicted"/>
<dbReference type="AlphaFoldDB" id="A0A401G468"/>
<evidence type="ECO:0000256" key="1">
    <source>
        <dbReference type="SAM" id="MobiDB-lite"/>
    </source>
</evidence>
<sequence>MSHDHDHGHDHHDHEHHHHEHDHHQTGELSFEEKMVRLIDHWLGHNSDHAGNYRDWAEKARAHHMDDVAGLLEEVAEMTLAMTAKFEAAMKQVKK</sequence>
<organism evidence="3 4">
    <name type="scientific">Desulfonema ishimotonii</name>
    <dbReference type="NCBI Taxonomy" id="45657"/>
    <lineage>
        <taxon>Bacteria</taxon>
        <taxon>Pseudomonadati</taxon>
        <taxon>Thermodesulfobacteriota</taxon>
        <taxon>Desulfobacteria</taxon>
        <taxon>Desulfobacterales</taxon>
        <taxon>Desulfococcaceae</taxon>
        <taxon>Desulfonema</taxon>
    </lineage>
</organism>
<evidence type="ECO:0000313" key="4">
    <source>
        <dbReference type="Proteomes" id="UP000288096"/>
    </source>
</evidence>
<dbReference type="Proteomes" id="UP000288096">
    <property type="component" value="Unassembled WGS sequence"/>
</dbReference>
<dbReference type="InterPro" id="IPR058493">
    <property type="entry name" value="DUF8180"/>
</dbReference>
<reference evidence="4" key="2">
    <citation type="submission" date="2019-01" db="EMBL/GenBank/DDBJ databases">
        <title>Genome sequence of Desulfonema ishimotonii strain Tokyo 01.</title>
        <authorList>
            <person name="Fukui M."/>
        </authorList>
    </citation>
    <scope>NUCLEOTIDE SEQUENCE [LARGE SCALE GENOMIC DNA]</scope>
    <source>
        <strain evidence="4">Tokyo 01</strain>
    </source>
</reference>